<evidence type="ECO:0000313" key="3">
    <source>
        <dbReference type="Proteomes" id="UP000671862"/>
    </source>
</evidence>
<dbReference type="InterPro" id="IPR027624">
    <property type="entry name" value="TOMM_cyclo_SagD"/>
</dbReference>
<dbReference type="PROSITE" id="PS51664">
    <property type="entry name" value="YCAO"/>
    <property type="match status" value="1"/>
</dbReference>
<reference evidence="2 3" key="1">
    <citation type="submission" date="2021-03" db="EMBL/GenBank/DDBJ databases">
        <title>Thermosipho ferrireducens sp.nov., an anaerobic thermophilic iron-reducing bacterium isolated from a deep-sea hydrothermal sulfide deposits.</title>
        <authorList>
            <person name="Zeng X."/>
            <person name="Chen Y."/>
            <person name="Shao Z."/>
        </authorList>
    </citation>
    <scope>NUCLEOTIDE SEQUENCE [LARGE SCALE GENOMIC DNA]</scope>
    <source>
        <strain evidence="2 3">JL129W03</strain>
    </source>
</reference>
<dbReference type="Gene3D" id="3.40.50.720">
    <property type="entry name" value="NAD(P)-binding Rossmann-like Domain"/>
    <property type="match status" value="1"/>
</dbReference>
<dbReference type="PANTHER" id="PTHR37809">
    <property type="entry name" value="RIBOSOMAL PROTEIN S12 METHYLTHIOTRANSFERASE ACCESSORY FACTOR YCAO"/>
    <property type="match status" value="1"/>
</dbReference>
<dbReference type="Gene3D" id="3.30.1330.230">
    <property type="match status" value="1"/>
</dbReference>
<dbReference type="InterPro" id="IPR003776">
    <property type="entry name" value="YcaO-like_dom"/>
</dbReference>
<gene>
    <name evidence="2" type="ORF">JYK00_05925</name>
</gene>
<feature type="domain" description="YcaO" evidence="1">
    <location>
        <begin position="367"/>
        <end position="735"/>
    </location>
</feature>
<dbReference type="Proteomes" id="UP000671862">
    <property type="component" value="Chromosome"/>
</dbReference>
<dbReference type="Gene3D" id="3.30.160.660">
    <property type="match status" value="1"/>
</dbReference>
<evidence type="ECO:0000313" key="2">
    <source>
        <dbReference type="EMBL" id="QTA37281.1"/>
    </source>
</evidence>
<dbReference type="NCBIfam" id="TIGR03604">
    <property type="entry name" value="TOMM_cyclo_SagD"/>
    <property type="match status" value="1"/>
</dbReference>
<proteinExistence type="predicted"/>
<protein>
    <submittedName>
        <fullName evidence="2">YcaO-like family protein</fullName>
    </submittedName>
</protein>
<dbReference type="RefSeq" id="WP_207566006.1">
    <property type="nucleotide sequence ID" value="NZ_CP071446.1"/>
</dbReference>
<accession>A0ABX7S631</accession>
<organism evidence="2 3">
    <name type="scientific">Thermosipho ferrireducens</name>
    <dbReference type="NCBI Taxonomy" id="2571116"/>
    <lineage>
        <taxon>Bacteria</taxon>
        <taxon>Thermotogati</taxon>
        <taxon>Thermotogota</taxon>
        <taxon>Thermotogae</taxon>
        <taxon>Thermotogales</taxon>
        <taxon>Fervidobacteriaceae</taxon>
        <taxon>Thermosipho</taxon>
    </lineage>
</organism>
<keyword evidence="3" id="KW-1185">Reference proteome</keyword>
<name>A0ABX7S631_9BACT</name>
<evidence type="ECO:0000259" key="1">
    <source>
        <dbReference type="PROSITE" id="PS51664"/>
    </source>
</evidence>
<dbReference type="Pfam" id="PF02624">
    <property type="entry name" value="YcaO"/>
    <property type="match status" value="1"/>
</dbReference>
<dbReference type="PANTHER" id="PTHR37809:SF1">
    <property type="entry name" value="RIBOSOMAL PROTEIN S12 METHYLTHIOTRANSFERASE ACCESSORY FACTOR YCAO"/>
    <property type="match status" value="1"/>
</dbReference>
<dbReference type="Gene3D" id="3.30.40.250">
    <property type="match status" value="1"/>
</dbReference>
<dbReference type="EMBL" id="CP071446">
    <property type="protein sequence ID" value="QTA37281.1"/>
    <property type="molecule type" value="Genomic_DNA"/>
</dbReference>
<sequence length="735" mass="81841">MSNLLPALDSFAILHSPEGCLLWGIDRILSLKVPATRVDQVVSVLKLFDGTHSIQQIASLVGIPERAVLDIYNKLNELGVIYKGNDVQQYQQPLQLEIPQHICLSSIVVVGTGLCATTFISKLPITQLVGPESSLDQINSLRKHTSVIVALADGPCLAPFKLAEKLARQWKIPWIAGFLYGGTALAATFLPGSGCLNCVLSRCQSMVKEEKYWNILFYALEKAGWTGVPVITYQHDQRAHFVLVDLVLRLLNRLQQNGKAECVINTKVGIEGESSNKLPQPLTIYRQDTWSNKEHKYLILPMFSCQHCHLPLSKRKSFVWQQALKLGLICELKSVDRSSKDPPLPFFVALGPAAHAFSPAKDAIVIGGALSITKEDAKMRAVAEALERYCGLCFKPDYLQSERYTKLGILALNPRLIALFTDEQYQMPDFPFRHPNDVGSITWVQGKFLLTGEPVLVPAQFVYIGYARAVGEPELDNLLSTGLAAGRSFEEATLNALLEVIERDAFMIAWLNKMQCPPLSCDILPEELTQILTKINDLELELRLWLLPTDVQVEVVCACIRDLRGRLPAAAFGVAASSTRSQAAKKATLEALMVRRSLQILLRHRSPETYRNFERIEHAVDSALLYTLPEMESGYEFLLESHTPPPPPKDRDDLTLNKLVNELSALGLQPIVVDITTKDVRYVGLHVVRVLVPGMQPLDVCYRARHLGGKRFKQMAKTVGWPCASSWNVYPQPLG</sequence>